<reference evidence="2" key="1">
    <citation type="journal article" date="2013" name="Genetics">
        <title>The draft genome and transcriptome of Panagrellus redivivus are shaped by the harsh demands of a free-living lifestyle.</title>
        <authorList>
            <person name="Srinivasan J."/>
            <person name="Dillman A.R."/>
            <person name="Macchietto M.G."/>
            <person name="Heikkinen L."/>
            <person name="Lakso M."/>
            <person name="Fracchia K.M."/>
            <person name="Antoshechkin I."/>
            <person name="Mortazavi A."/>
            <person name="Wong G."/>
            <person name="Sternberg P.W."/>
        </authorList>
    </citation>
    <scope>NUCLEOTIDE SEQUENCE [LARGE SCALE GENOMIC DNA]</scope>
    <source>
        <strain evidence="2">MT8872</strain>
    </source>
</reference>
<organism evidence="2 3">
    <name type="scientific">Panagrellus redivivus</name>
    <name type="common">Microworm</name>
    <dbReference type="NCBI Taxonomy" id="6233"/>
    <lineage>
        <taxon>Eukaryota</taxon>
        <taxon>Metazoa</taxon>
        <taxon>Ecdysozoa</taxon>
        <taxon>Nematoda</taxon>
        <taxon>Chromadorea</taxon>
        <taxon>Rhabditida</taxon>
        <taxon>Tylenchina</taxon>
        <taxon>Panagrolaimomorpha</taxon>
        <taxon>Panagrolaimoidea</taxon>
        <taxon>Panagrolaimidae</taxon>
        <taxon>Panagrellus</taxon>
    </lineage>
</organism>
<keyword evidence="2" id="KW-1185">Reference proteome</keyword>
<protein>
    <submittedName>
        <fullName evidence="3">G_PROTEIN_RECEP_F1_2 domain-containing protein</fullName>
    </submittedName>
</protein>
<keyword evidence="1" id="KW-0812">Transmembrane</keyword>
<keyword evidence="1" id="KW-1133">Transmembrane helix</keyword>
<evidence type="ECO:0000313" key="2">
    <source>
        <dbReference type="Proteomes" id="UP000492821"/>
    </source>
</evidence>
<dbReference type="Proteomes" id="UP000492821">
    <property type="component" value="Unassembled WGS sequence"/>
</dbReference>
<name>A0A7E4V969_PANRE</name>
<sequence length="168" mass="18818">MTGDAMELNQLNLKFSPEVNDYLRSRRTDVVYFKDADTTIYVIFFVNGPVSNASRVISTFFAVRSLKKYIAGRTLSNFTKNKLKVMTHVVISQAVVCVVVGIGPTYGLFVAGALIPKSKYAEELFLVCLLMAMQTPMAIAAITIYTVKPYQDSLRKVFGVAYFKIFKK</sequence>
<evidence type="ECO:0000256" key="1">
    <source>
        <dbReference type="SAM" id="Phobius"/>
    </source>
</evidence>
<proteinExistence type="predicted"/>
<dbReference type="AlphaFoldDB" id="A0A7E4V969"/>
<evidence type="ECO:0000313" key="3">
    <source>
        <dbReference type="WBParaSite" id="Pan_g18103.t1"/>
    </source>
</evidence>
<feature type="transmembrane region" description="Helical" evidence="1">
    <location>
        <begin position="83"/>
        <end position="104"/>
    </location>
</feature>
<dbReference type="WBParaSite" id="Pan_g18103.t1">
    <property type="protein sequence ID" value="Pan_g18103.t1"/>
    <property type="gene ID" value="Pan_g18103"/>
</dbReference>
<accession>A0A7E4V969</accession>
<feature type="transmembrane region" description="Helical" evidence="1">
    <location>
        <begin position="40"/>
        <end position="63"/>
    </location>
</feature>
<feature type="transmembrane region" description="Helical" evidence="1">
    <location>
        <begin position="124"/>
        <end position="147"/>
    </location>
</feature>
<keyword evidence="1" id="KW-0472">Membrane</keyword>
<reference evidence="3" key="2">
    <citation type="submission" date="2020-10" db="UniProtKB">
        <authorList>
            <consortium name="WormBaseParasite"/>
        </authorList>
    </citation>
    <scope>IDENTIFICATION</scope>
</reference>